<dbReference type="CDD" id="cd01646">
    <property type="entry name" value="RT_Bac_retron_I"/>
    <property type="match status" value="1"/>
</dbReference>
<evidence type="ECO:0000313" key="2">
    <source>
        <dbReference type="EMBL" id="WVX49920.1"/>
    </source>
</evidence>
<evidence type="ECO:0000259" key="1">
    <source>
        <dbReference type="PROSITE" id="PS50878"/>
    </source>
</evidence>
<feature type="domain" description="Reverse transcriptase" evidence="1">
    <location>
        <begin position="103"/>
        <end position="338"/>
    </location>
</feature>
<dbReference type="Proteomes" id="UP001318682">
    <property type="component" value="Chromosome"/>
</dbReference>
<keyword evidence="3" id="KW-1185">Reference proteome</keyword>
<reference evidence="3" key="2">
    <citation type="submission" date="2024-01" db="EMBL/GenBank/DDBJ databases">
        <title>Roseobacter fucihabitans sp. nov., isolated from the brown alga Fucus spiralis.</title>
        <authorList>
            <person name="Hahnke S."/>
            <person name="Berger M."/>
            <person name="Schlingloff A."/>
            <person name="Athale I."/>
            <person name="Neumann-Schaal M."/>
            <person name="Adenaya A."/>
            <person name="Poehlein A."/>
            <person name="Daniel R."/>
            <person name="Pertersen J."/>
            <person name="Brinkhoff T."/>
        </authorList>
    </citation>
    <scope>NUCLEOTIDE SEQUENCE [LARGE SCALE GENOMIC DNA]</scope>
    <source>
        <strain evidence="3">B14</strain>
    </source>
</reference>
<dbReference type="PROSITE" id="PS50878">
    <property type="entry name" value="RT_POL"/>
    <property type="match status" value="1"/>
</dbReference>
<protein>
    <recommendedName>
        <fullName evidence="1">Reverse transcriptase domain-containing protein</fullName>
    </recommendedName>
</protein>
<proteinExistence type="predicted"/>
<sequence length="505" mass="58180">MPSKHRFRVKLSRADKWRVVLTDTSPFEVPIIISNDGFYKNLYGLAGKSAHFKKLIKTLVLEDDGKSFSVPLRYRIVKDSRSVRTLSLLHPNGQVVLASFYEKYEELICEYASRSPFSIRAPEKIGGSFFVPSPLQGKNQYKNATVDTTELDKLVRNPASYFAYSGFSRLHQFFASDDHIRLEKKFRYQLSLDISKCFDSIYTHSMAWATKSKEEAKESIFPLNFGNQFDKVMQRLNHNETSGICIGPEASRIFAEIILAKVDQNARRSLERRVPAIRYGVEYECMRYVDNYYVFSNSAEVAEQVEHELSLALREYNLHLNVGKREFEKRPFYSKKSLVIDEINNSLRSHWAQLFETIHLPSSGKKTVIPKFIYRYRALFGKLTREVKAACYASELGYDAVANYVIGAIRRKVIDIADDYAELSAIEESPVVERDYRQMFFFLLDVGFYFFTLHPTVASSLGLSHALVRAAQHMVLPRFSSGLFRAMFAMKEIENGTEIHRRVSS</sequence>
<gene>
    <name evidence="2" type="ORF">ROLI_030150</name>
</gene>
<dbReference type="Pfam" id="PF00078">
    <property type="entry name" value="RVT_1"/>
    <property type="match status" value="1"/>
</dbReference>
<dbReference type="EMBL" id="CP143423">
    <property type="protein sequence ID" value="WVX49920.1"/>
    <property type="molecule type" value="Genomic_DNA"/>
</dbReference>
<dbReference type="NCBIfam" id="NF041748">
    <property type="entry name" value="Drt3b"/>
    <property type="match status" value="1"/>
</dbReference>
<reference evidence="2 3" key="1">
    <citation type="submission" date="2015-07" db="EMBL/GenBank/DDBJ databases">
        <authorList>
            <person name="Voget S."/>
            <person name="Dogs M."/>
            <person name="Brinkhoff T.H."/>
            <person name="Daniel R."/>
        </authorList>
    </citation>
    <scope>NUCLEOTIDE SEQUENCE [LARGE SCALE GENOMIC DNA]</scope>
    <source>
        <strain evidence="2 3">B14</strain>
    </source>
</reference>
<evidence type="ECO:0000313" key="3">
    <source>
        <dbReference type="Proteomes" id="UP001318682"/>
    </source>
</evidence>
<accession>A0ABZ2BWU0</accession>
<organism evidence="2 3">
    <name type="scientific">Roseobacter fucihabitans</name>
    <dbReference type="NCBI Taxonomy" id="1537242"/>
    <lineage>
        <taxon>Bacteria</taxon>
        <taxon>Pseudomonadati</taxon>
        <taxon>Pseudomonadota</taxon>
        <taxon>Alphaproteobacteria</taxon>
        <taxon>Rhodobacterales</taxon>
        <taxon>Roseobacteraceae</taxon>
        <taxon>Roseobacter</taxon>
    </lineage>
</organism>
<dbReference type="InterPro" id="IPR000477">
    <property type="entry name" value="RT_dom"/>
</dbReference>
<name>A0ABZ2BWU0_9RHOB</name>
<dbReference type="RefSeq" id="WP_187432151.1">
    <property type="nucleotide sequence ID" value="NZ_CP143423.1"/>
</dbReference>